<dbReference type="EMBL" id="JACHMD010000001">
    <property type="protein sequence ID" value="MBB4667099.1"/>
    <property type="molecule type" value="Genomic_DNA"/>
</dbReference>
<organism evidence="1 2">
    <name type="scientific">Microbacterium marinum</name>
    <dbReference type="NCBI Taxonomy" id="421115"/>
    <lineage>
        <taxon>Bacteria</taxon>
        <taxon>Bacillati</taxon>
        <taxon>Actinomycetota</taxon>
        <taxon>Actinomycetes</taxon>
        <taxon>Micrococcales</taxon>
        <taxon>Microbacteriaceae</taxon>
        <taxon>Microbacterium</taxon>
    </lineage>
</organism>
<dbReference type="InterPro" id="IPR058009">
    <property type="entry name" value="TTP_Phage_16"/>
</dbReference>
<name>A0A7W7BSW4_9MICO</name>
<dbReference type="RefSeq" id="WP_184217279.1">
    <property type="nucleotide sequence ID" value="NZ_JACHMD010000001.1"/>
</dbReference>
<dbReference type="Pfam" id="PF25595">
    <property type="entry name" value="Phage_TTP_16"/>
    <property type="match status" value="1"/>
</dbReference>
<dbReference type="Proteomes" id="UP000573729">
    <property type="component" value="Unassembled WGS sequence"/>
</dbReference>
<evidence type="ECO:0000313" key="1">
    <source>
        <dbReference type="EMBL" id="MBB4667099.1"/>
    </source>
</evidence>
<sequence>MKLLPGNETLLAIPAILKAGIPQLVSATGAIAPISAPTKAILDSWIPKTVPENSPIAGGNISAAVQDNLALGLTGSQRSGSRTITSVGRGEKLTQFNFQANVTILREGVLGAKSTFTLAKNLTRAQGVPYILAHRLGARQTALATVGEDWSFYYAITGQPIPGYGDGADQTIAVNFVPKNIVNIAHALGA</sequence>
<gene>
    <name evidence="1" type="ORF">BKA24_001808</name>
</gene>
<evidence type="ECO:0000313" key="2">
    <source>
        <dbReference type="Proteomes" id="UP000573729"/>
    </source>
</evidence>
<keyword evidence="2" id="KW-1185">Reference proteome</keyword>
<proteinExistence type="predicted"/>
<accession>A0A7W7BSW4</accession>
<reference evidence="1 2" key="1">
    <citation type="submission" date="2020-08" db="EMBL/GenBank/DDBJ databases">
        <title>Sequencing the genomes of 1000 actinobacteria strains.</title>
        <authorList>
            <person name="Klenk H.-P."/>
        </authorList>
    </citation>
    <scope>NUCLEOTIDE SEQUENCE [LARGE SCALE GENOMIC DNA]</scope>
    <source>
        <strain evidence="1 2">DSM 24947</strain>
    </source>
</reference>
<comment type="caution">
    <text evidence="1">The sequence shown here is derived from an EMBL/GenBank/DDBJ whole genome shotgun (WGS) entry which is preliminary data.</text>
</comment>
<protein>
    <submittedName>
        <fullName evidence="1">Uncharacterized protein</fullName>
    </submittedName>
</protein>
<dbReference type="AlphaFoldDB" id="A0A7W7BSW4"/>